<dbReference type="SUPFAM" id="SSF52743">
    <property type="entry name" value="Subtilisin-like"/>
    <property type="match status" value="1"/>
</dbReference>
<dbReference type="InterPro" id="IPR032815">
    <property type="entry name" value="S8_pro-domain"/>
</dbReference>
<keyword evidence="12" id="KW-1015">Disulfide bond</keyword>
<evidence type="ECO:0000256" key="4">
    <source>
        <dbReference type="ARBA" id="ARBA00022670"/>
    </source>
</evidence>
<dbReference type="OrthoDB" id="300641at2759"/>
<keyword evidence="21" id="KW-1185">Reference proteome</keyword>
<evidence type="ECO:0000313" key="21">
    <source>
        <dbReference type="Proteomes" id="UP001152799"/>
    </source>
</evidence>
<dbReference type="SUPFAM" id="SSF54897">
    <property type="entry name" value="Protease propeptides/inhibitors"/>
    <property type="match status" value="1"/>
</dbReference>
<evidence type="ECO:0000256" key="8">
    <source>
        <dbReference type="ARBA" id="ARBA00022825"/>
    </source>
</evidence>
<dbReference type="InterPro" id="IPR015500">
    <property type="entry name" value="Peptidase_S8_subtilisin-rel"/>
</dbReference>
<feature type="active site" description="Charge relay system" evidence="16 17">
    <location>
        <position position="225"/>
    </location>
</feature>
<keyword evidence="13" id="KW-0325">Glycoprotein</keyword>
<keyword evidence="7 17" id="KW-0378">Hydrolase</keyword>
<comment type="cofactor">
    <cofactor evidence="1">
        <name>Ca(2+)</name>
        <dbReference type="ChEBI" id="CHEBI:29108"/>
    </cofactor>
</comment>
<feature type="active site" description="Charge relay system" evidence="16 17">
    <location>
        <position position="184"/>
    </location>
</feature>
<evidence type="ECO:0000256" key="13">
    <source>
        <dbReference type="ARBA" id="ARBA00023180"/>
    </source>
</evidence>
<evidence type="ECO:0000259" key="19">
    <source>
        <dbReference type="PROSITE" id="PS51829"/>
    </source>
</evidence>
<evidence type="ECO:0000256" key="7">
    <source>
        <dbReference type="ARBA" id="ARBA00022801"/>
    </source>
</evidence>
<name>A0A9N9MP49_9CUCU</name>
<dbReference type="PROSITE" id="PS51829">
    <property type="entry name" value="P_HOMO_B"/>
    <property type="match status" value="1"/>
</dbReference>
<feature type="chain" id="PRO_5040370219" description="furin" evidence="18">
    <location>
        <begin position="19"/>
        <end position="657"/>
    </location>
</feature>
<feature type="signal peptide" evidence="18">
    <location>
        <begin position="1"/>
        <end position="18"/>
    </location>
</feature>
<dbReference type="FunFam" id="2.60.120.260:FF:000006">
    <property type="entry name" value="Proprotein convertase subtilisin/kexin type 5"/>
    <property type="match status" value="1"/>
</dbReference>
<dbReference type="Gene3D" id="3.40.50.200">
    <property type="entry name" value="Peptidase S8/S53 domain"/>
    <property type="match status" value="1"/>
</dbReference>
<gene>
    <name evidence="20" type="ORF">CEUTPL_LOCUS7232</name>
</gene>
<dbReference type="InterPro" id="IPR023827">
    <property type="entry name" value="Peptidase_S8_Asp-AS"/>
</dbReference>
<accession>A0A9N9MP49</accession>
<dbReference type="PANTHER" id="PTHR42884">
    <property type="entry name" value="PROPROTEIN CONVERTASE SUBTILISIN/KEXIN-RELATED"/>
    <property type="match status" value="1"/>
</dbReference>
<dbReference type="Pfam" id="PF01483">
    <property type="entry name" value="P_proprotein"/>
    <property type="match status" value="1"/>
</dbReference>
<keyword evidence="10" id="KW-0333">Golgi apparatus</keyword>
<evidence type="ECO:0000256" key="12">
    <source>
        <dbReference type="ARBA" id="ARBA00023157"/>
    </source>
</evidence>
<dbReference type="InterPro" id="IPR002884">
    <property type="entry name" value="P_dom"/>
</dbReference>
<dbReference type="FunFam" id="3.40.50.200:FF:000001">
    <property type="entry name" value="Furin 2, isoform B"/>
    <property type="match status" value="1"/>
</dbReference>
<evidence type="ECO:0000256" key="18">
    <source>
        <dbReference type="SAM" id="SignalP"/>
    </source>
</evidence>
<evidence type="ECO:0000256" key="3">
    <source>
        <dbReference type="ARBA" id="ARBA00005325"/>
    </source>
</evidence>
<dbReference type="GO" id="GO:0000139">
    <property type="term" value="C:Golgi membrane"/>
    <property type="evidence" value="ECO:0007669"/>
    <property type="project" value="UniProtKB-SubCell"/>
</dbReference>
<evidence type="ECO:0000256" key="15">
    <source>
        <dbReference type="ARBA" id="ARBA00038993"/>
    </source>
</evidence>
<evidence type="ECO:0000256" key="6">
    <source>
        <dbReference type="ARBA" id="ARBA00022729"/>
    </source>
</evidence>
<dbReference type="PROSITE" id="PS00138">
    <property type="entry name" value="SUBTILASE_SER"/>
    <property type="match status" value="1"/>
</dbReference>
<dbReference type="GO" id="GO:0043005">
    <property type="term" value="C:neuron projection"/>
    <property type="evidence" value="ECO:0007669"/>
    <property type="project" value="TreeGrafter"/>
</dbReference>
<dbReference type="PROSITE" id="PS00136">
    <property type="entry name" value="SUBTILASE_ASP"/>
    <property type="match status" value="1"/>
</dbReference>
<dbReference type="InterPro" id="IPR023828">
    <property type="entry name" value="Peptidase_S8_Ser-AS"/>
</dbReference>
<protein>
    <recommendedName>
        <fullName evidence="15">furin</fullName>
        <ecNumber evidence="15">3.4.21.75</ecNumber>
    </recommendedName>
</protein>
<dbReference type="Gene3D" id="2.60.120.260">
    <property type="entry name" value="Galactose-binding domain-like"/>
    <property type="match status" value="1"/>
</dbReference>
<comment type="similarity">
    <text evidence="3">Belongs to the peptidase S8 family. Furin subfamily.</text>
</comment>
<dbReference type="SUPFAM" id="SSF49785">
    <property type="entry name" value="Galactose-binding domain-like"/>
    <property type="match status" value="1"/>
</dbReference>
<keyword evidence="11" id="KW-0865">Zymogen</keyword>
<keyword evidence="4 17" id="KW-0645">Protease</keyword>
<dbReference type="EC" id="3.4.21.75" evidence="15"/>
<reference evidence="20" key="1">
    <citation type="submission" date="2022-01" db="EMBL/GenBank/DDBJ databases">
        <authorList>
            <person name="King R."/>
        </authorList>
    </citation>
    <scope>NUCLEOTIDE SEQUENCE</scope>
</reference>
<dbReference type="Gene3D" id="3.30.70.850">
    <property type="entry name" value="Peptidase S8, pro-domain"/>
    <property type="match status" value="1"/>
</dbReference>
<organism evidence="20 21">
    <name type="scientific">Ceutorhynchus assimilis</name>
    <name type="common">cabbage seed weevil</name>
    <dbReference type="NCBI Taxonomy" id="467358"/>
    <lineage>
        <taxon>Eukaryota</taxon>
        <taxon>Metazoa</taxon>
        <taxon>Ecdysozoa</taxon>
        <taxon>Arthropoda</taxon>
        <taxon>Hexapoda</taxon>
        <taxon>Insecta</taxon>
        <taxon>Pterygota</taxon>
        <taxon>Neoptera</taxon>
        <taxon>Endopterygota</taxon>
        <taxon>Coleoptera</taxon>
        <taxon>Polyphaga</taxon>
        <taxon>Cucujiformia</taxon>
        <taxon>Curculionidae</taxon>
        <taxon>Ceutorhynchinae</taxon>
        <taxon>Ceutorhynchus</taxon>
    </lineage>
</organism>
<dbReference type="InterPro" id="IPR000209">
    <property type="entry name" value="Peptidase_S8/S53_dom"/>
</dbReference>
<dbReference type="PANTHER" id="PTHR42884:SF14">
    <property type="entry name" value="NEUROENDOCRINE CONVERTASE 1"/>
    <property type="match status" value="1"/>
</dbReference>
<dbReference type="Pfam" id="PF00082">
    <property type="entry name" value="Peptidase_S8"/>
    <property type="match status" value="1"/>
</dbReference>
<keyword evidence="5" id="KW-0165">Cleavage on pair of basic residues</keyword>
<evidence type="ECO:0000256" key="17">
    <source>
        <dbReference type="PROSITE-ProRule" id="PRU01240"/>
    </source>
</evidence>
<evidence type="ECO:0000313" key="20">
    <source>
        <dbReference type="EMBL" id="CAG9766656.1"/>
    </source>
</evidence>
<dbReference type="InterPro" id="IPR034182">
    <property type="entry name" value="Kexin/furin"/>
</dbReference>
<dbReference type="EMBL" id="OU892279">
    <property type="protein sequence ID" value="CAG9766656.1"/>
    <property type="molecule type" value="Genomic_DNA"/>
</dbReference>
<evidence type="ECO:0000256" key="5">
    <source>
        <dbReference type="ARBA" id="ARBA00022685"/>
    </source>
</evidence>
<dbReference type="InterPro" id="IPR036852">
    <property type="entry name" value="Peptidase_S8/S53_dom_sf"/>
</dbReference>
<dbReference type="InterPro" id="IPR008979">
    <property type="entry name" value="Galactose-bd-like_sf"/>
</dbReference>
<evidence type="ECO:0000256" key="2">
    <source>
        <dbReference type="ARBA" id="ARBA00004394"/>
    </source>
</evidence>
<dbReference type="PRINTS" id="PR00723">
    <property type="entry name" value="SUBTILISIN"/>
</dbReference>
<dbReference type="GO" id="GO:0005615">
    <property type="term" value="C:extracellular space"/>
    <property type="evidence" value="ECO:0007669"/>
    <property type="project" value="TreeGrafter"/>
</dbReference>
<comment type="catalytic activity">
    <reaction evidence="14">
        <text>Release of mature proteins from their proproteins by cleavage of -Arg-Xaa-Yaa-Arg-|-Zaa- bonds, where Xaa can be any amino acid and Yaa is Arg or Lys. Releases albumin, complement component C3 and von Willebrand factor from their respective precursors.</text>
        <dbReference type="EC" id="3.4.21.75"/>
    </reaction>
</comment>
<evidence type="ECO:0000256" key="14">
    <source>
        <dbReference type="ARBA" id="ARBA00035756"/>
    </source>
</evidence>
<evidence type="ECO:0000256" key="16">
    <source>
        <dbReference type="PIRSR" id="PIRSR615500-1"/>
    </source>
</evidence>
<dbReference type="Proteomes" id="UP001152799">
    <property type="component" value="Chromosome 3"/>
</dbReference>
<evidence type="ECO:0000256" key="11">
    <source>
        <dbReference type="ARBA" id="ARBA00023145"/>
    </source>
</evidence>
<evidence type="ECO:0000256" key="9">
    <source>
        <dbReference type="ARBA" id="ARBA00022837"/>
    </source>
</evidence>
<feature type="active site" description="Charge relay system" evidence="16 17">
    <location>
        <position position="399"/>
    </location>
</feature>
<dbReference type="InterPro" id="IPR022398">
    <property type="entry name" value="Peptidase_S8_His-AS"/>
</dbReference>
<dbReference type="GO" id="GO:0004252">
    <property type="term" value="F:serine-type endopeptidase activity"/>
    <property type="evidence" value="ECO:0007669"/>
    <property type="project" value="UniProtKB-UniRule"/>
</dbReference>
<dbReference type="InterPro" id="IPR038466">
    <property type="entry name" value="S8_pro-domain_sf"/>
</dbReference>
<sequence>MIMFKFYSIFWLFGSLTAKEIVVRIEGGPLVAELLAMETGHHLKGPVTGFDNTYILIPVANPIFHPNEQKRGTVPRSLYKDLRIEWAEEQNWKQRQKRDLLDPADIPKERVKRIEEPVTESYEKIRRKRSTNEIDQTFNDELWNQQWYLRDTRTRLDLPKLDLNVLPLYKSGISGKGVRITILDDGIEYTHDDLSPNYDPEISYNCNDESKNPMPRYEISKSNSHGTRCAGEVAMVANNDKCGVGIAFNAKIGGVKMLDGLVTDRIEGTALGYAHHLVDIYSASWGPNDDGKTVDGPGRLAREAIERGIKKGRNGKGSIYVWASGNGGSRGDNCNCDGYLASPYTISIGSASQKGEFPWYGEACASTLAVTYSSGAYKDQMIATTDLNNQCTIKHTGTSASAPLAAGIIALALEVNPSLTWRDVQHLIVWTSELAPVADNPGWQKNAAGLWSNTKFGFGLMNAFGLVSAAANWTAVPEAHHCEVIFKKTSNNTNLSYGNPVHLLAVTTGCDGTEQQVIFLEHVEVRTSITYTIRGSLEVQLISPAGTTVQLLTPRKYDKSSKGFTDWTFMSVMTWGELASGIWNLTISDNEGPEGNSGFIGDTTLILRGTKEPPGHMANGPRNYNEDYNRIHNRMGAVRIYDEPKMYFNYDYQNYLN</sequence>
<keyword evidence="9" id="KW-0106">Calcium</keyword>
<dbReference type="PROSITE" id="PS00137">
    <property type="entry name" value="SUBTILASE_HIS"/>
    <property type="match status" value="1"/>
</dbReference>
<dbReference type="GO" id="GO:0016486">
    <property type="term" value="P:peptide hormone processing"/>
    <property type="evidence" value="ECO:0007669"/>
    <property type="project" value="TreeGrafter"/>
</dbReference>
<feature type="domain" description="P/Homo B" evidence="19">
    <location>
        <begin position="475"/>
        <end position="613"/>
    </location>
</feature>
<dbReference type="PROSITE" id="PS51892">
    <property type="entry name" value="SUBTILASE"/>
    <property type="match status" value="1"/>
</dbReference>
<keyword evidence="8 17" id="KW-0720">Serine protease</keyword>
<proteinExistence type="inferred from homology"/>
<evidence type="ECO:0000256" key="10">
    <source>
        <dbReference type="ARBA" id="ARBA00023034"/>
    </source>
</evidence>
<dbReference type="AlphaFoldDB" id="A0A9N9MP49"/>
<dbReference type="Pfam" id="PF16470">
    <property type="entry name" value="S8_pro-domain"/>
    <property type="match status" value="1"/>
</dbReference>
<comment type="subcellular location">
    <subcellularLocation>
        <location evidence="2">Golgi apparatus membrane</location>
    </subcellularLocation>
</comment>
<keyword evidence="6 18" id="KW-0732">Signal</keyword>
<dbReference type="CDD" id="cd04059">
    <property type="entry name" value="Peptidases_S8_Protein_convertases_Kexins_Furin-like"/>
    <property type="match status" value="1"/>
</dbReference>
<evidence type="ECO:0000256" key="1">
    <source>
        <dbReference type="ARBA" id="ARBA00001913"/>
    </source>
</evidence>